<dbReference type="OrthoDB" id="736928at2759"/>
<dbReference type="Pfam" id="PF14009">
    <property type="entry name" value="PADRE"/>
    <property type="match status" value="1"/>
</dbReference>
<evidence type="ECO:0000313" key="2">
    <source>
        <dbReference type="Proteomes" id="UP000827889"/>
    </source>
</evidence>
<organism evidence="2 3">
    <name type="scientific">Rhodamnia argentea</name>
    <dbReference type="NCBI Taxonomy" id="178133"/>
    <lineage>
        <taxon>Eukaryota</taxon>
        <taxon>Viridiplantae</taxon>
        <taxon>Streptophyta</taxon>
        <taxon>Embryophyta</taxon>
        <taxon>Tracheophyta</taxon>
        <taxon>Spermatophyta</taxon>
        <taxon>Magnoliopsida</taxon>
        <taxon>eudicotyledons</taxon>
        <taxon>Gunneridae</taxon>
        <taxon>Pentapetalae</taxon>
        <taxon>rosids</taxon>
        <taxon>malvids</taxon>
        <taxon>Myrtales</taxon>
        <taxon>Myrtaceae</taxon>
        <taxon>Myrtoideae</taxon>
        <taxon>Myrteae</taxon>
        <taxon>Australasian group</taxon>
        <taxon>Rhodamnia</taxon>
    </lineage>
</organism>
<proteinExistence type="predicted"/>
<dbReference type="PANTHER" id="PTHR33052">
    <property type="entry name" value="DUF4228 DOMAIN PROTEIN-RELATED"/>
    <property type="match status" value="1"/>
</dbReference>
<dbReference type="Proteomes" id="UP000827889">
    <property type="component" value="Chromosome 4"/>
</dbReference>
<dbReference type="AlphaFoldDB" id="A0A8B8PMH8"/>
<gene>
    <name evidence="3" type="primary">LOC115744500</name>
</gene>
<dbReference type="KEGG" id="rarg:115744500"/>
<feature type="compositionally biased region" description="Low complexity" evidence="1">
    <location>
        <begin position="137"/>
        <end position="161"/>
    </location>
</feature>
<evidence type="ECO:0000313" key="3">
    <source>
        <dbReference type="RefSeq" id="XP_030535577.1"/>
    </source>
</evidence>
<keyword evidence="2" id="KW-1185">Reference proteome</keyword>
<evidence type="ECO:0000256" key="1">
    <source>
        <dbReference type="SAM" id="MobiDB-lite"/>
    </source>
</evidence>
<sequence>MGNCAPCRSSAVSLPACKNKSVRVVHWNGFVEDFEEPITVGEVTGKPAKHFVCTPAQLLSAGSKPMKPQVTLEPGRIYFLLPYSTLQADVSPVDLSALVRKLMVKAKASPGRPSGTSPGQSSPARSFDPIPIWNSPSRNSTSGPSWGSSPSSSSPGRSPTRLLGADGTVAGQRSVGAKSWRPVLGTIRERSFNRRSESDLQEKYSGQKRVV</sequence>
<feature type="compositionally biased region" description="Polar residues" evidence="1">
    <location>
        <begin position="114"/>
        <end position="124"/>
    </location>
</feature>
<reference evidence="3" key="1">
    <citation type="submission" date="2025-08" db="UniProtKB">
        <authorList>
            <consortium name="RefSeq"/>
        </authorList>
    </citation>
    <scope>IDENTIFICATION</scope>
    <source>
        <tissue evidence="3">Leaf</tissue>
    </source>
</reference>
<feature type="compositionally biased region" description="Basic and acidic residues" evidence="1">
    <location>
        <begin position="187"/>
        <end position="202"/>
    </location>
</feature>
<dbReference type="GeneID" id="115744500"/>
<protein>
    <submittedName>
        <fullName evidence="3">Uncharacterized protein LOC115744500</fullName>
    </submittedName>
</protein>
<dbReference type="InterPro" id="IPR025322">
    <property type="entry name" value="PADRE_dom"/>
</dbReference>
<dbReference type="RefSeq" id="XP_030535577.1">
    <property type="nucleotide sequence ID" value="XM_030679717.1"/>
</dbReference>
<name>A0A8B8PMH8_9MYRT</name>
<accession>A0A8B8PMH8</accession>
<feature type="region of interest" description="Disordered" evidence="1">
    <location>
        <begin position="106"/>
        <end position="211"/>
    </location>
</feature>